<organism evidence="2 3">
    <name type="scientific">Flavobacterium humi</name>
    <dbReference type="NCBI Taxonomy" id="2562683"/>
    <lineage>
        <taxon>Bacteria</taxon>
        <taxon>Pseudomonadati</taxon>
        <taxon>Bacteroidota</taxon>
        <taxon>Flavobacteriia</taxon>
        <taxon>Flavobacteriales</taxon>
        <taxon>Flavobacteriaceae</taxon>
        <taxon>Flavobacterium</taxon>
    </lineage>
</organism>
<dbReference type="GO" id="GO:0032259">
    <property type="term" value="P:methylation"/>
    <property type="evidence" value="ECO:0007669"/>
    <property type="project" value="UniProtKB-KW"/>
</dbReference>
<feature type="domain" description="Methyltransferase type 11" evidence="1">
    <location>
        <begin position="39"/>
        <end position="132"/>
    </location>
</feature>
<keyword evidence="3" id="KW-1185">Reference proteome</keyword>
<name>A0A4Z0L6G2_9FLAO</name>
<evidence type="ECO:0000259" key="1">
    <source>
        <dbReference type="Pfam" id="PF08241"/>
    </source>
</evidence>
<dbReference type="Pfam" id="PF08241">
    <property type="entry name" value="Methyltransf_11"/>
    <property type="match status" value="1"/>
</dbReference>
<dbReference type="CDD" id="cd02440">
    <property type="entry name" value="AdoMet_MTases"/>
    <property type="match status" value="1"/>
</dbReference>
<sequence>MKKKWTGERLETYVYTRDTIDHLHRYAIISKYVEGKTVLDIASGEGYGTNLISQKAAFVYGVDIDAASIAAAKQKYQRENIEFLEGSTDAIPLEDHTVDVLISYETIEHHDRHEEMMQEAKRVLKPGGIMVISTPDKYFYSDKRNFKNKFHIKELYKNEFLDLISKYFSKTQLLNQMFVNGNSIINDDAASLKSEVVTGDFSAITEEEKEGTYLIIIASDQDFVQQGLSIFNGSNVTKMEENKLAAHFLNSSTYKTGKLVLAPFMFLKKLVK</sequence>
<evidence type="ECO:0000313" key="2">
    <source>
        <dbReference type="EMBL" id="TGD57151.1"/>
    </source>
</evidence>
<keyword evidence="2" id="KW-0489">Methyltransferase</keyword>
<dbReference type="RefSeq" id="WP_135527197.1">
    <property type="nucleotide sequence ID" value="NZ_SRLH01000007.1"/>
</dbReference>
<keyword evidence="2" id="KW-0808">Transferase</keyword>
<reference evidence="2 3" key="1">
    <citation type="submission" date="2019-04" db="EMBL/GenBank/DDBJ databases">
        <title>Flavobacterium sp. strain DS2-A Genome sequencing and assembly.</title>
        <authorList>
            <person name="Kim I."/>
        </authorList>
    </citation>
    <scope>NUCLEOTIDE SEQUENCE [LARGE SCALE GENOMIC DNA]</scope>
    <source>
        <strain evidence="2 3">DS2-A</strain>
    </source>
</reference>
<dbReference type="EMBL" id="SRLH01000007">
    <property type="protein sequence ID" value="TGD57151.1"/>
    <property type="molecule type" value="Genomic_DNA"/>
</dbReference>
<dbReference type="AlphaFoldDB" id="A0A4Z0L6G2"/>
<dbReference type="Gene3D" id="3.40.50.150">
    <property type="entry name" value="Vaccinia Virus protein VP39"/>
    <property type="match status" value="1"/>
</dbReference>
<dbReference type="GO" id="GO:0008757">
    <property type="term" value="F:S-adenosylmethionine-dependent methyltransferase activity"/>
    <property type="evidence" value="ECO:0007669"/>
    <property type="project" value="InterPro"/>
</dbReference>
<dbReference type="InterPro" id="IPR013216">
    <property type="entry name" value="Methyltransf_11"/>
</dbReference>
<dbReference type="InterPro" id="IPR029063">
    <property type="entry name" value="SAM-dependent_MTases_sf"/>
</dbReference>
<evidence type="ECO:0000313" key="3">
    <source>
        <dbReference type="Proteomes" id="UP000297407"/>
    </source>
</evidence>
<dbReference type="OrthoDB" id="3896938at2"/>
<protein>
    <submittedName>
        <fullName evidence="2">Class I SAM-dependent methyltransferase</fullName>
    </submittedName>
</protein>
<proteinExistence type="predicted"/>
<dbReference type="Proteomes" id="UP000297407">
    <property type="component" value="Unassembled WGS sequence"/>
</dbReference>
<dbReference type="SUPFAM" id="SSF53335">
    <property type="entry name" value="S-adenosyl-L-methionine-dependent methyltransferases"/>
    <property type="match status" value="1"/>
</dbReference>
<accession>A0A4Z0L6G2</accession>
<gene>
    <name evidence="2" type="ORF">E4635_13370</name>
</gene>
<dbReference type="PANTHER" id="PTHR43861">
    <property type="entry name" value="TRANS-ACONITATE 2-METHYLTRANSFERASE-RELATED"/>
    <property type="match status" value="1"/>
</dbReference>
<comment type="caution">
    <text evidence="2">The sequence shown here is derived from an EMBL/GenBank/DDBJ whole genome shotgun (WGS) entry which is preliminary data.</text>
</comment>